<organism evidence="6 7">
    <name type="scientific">Pseudomonas guineae</name>
    <dbReference type="NCBI Taxonomy" id="425504"/>
    <lineage>
        <taxon>Bacteria</taxon>
        <taxon>Pseudomonadati</taxon>
        <taxon>Pseudomonadota</taxon>
        <taxon>Gammaproteobacteria</taxon>
        <taxon>Pseudomonadales</taxon>
        <taxon>Pseudomonadaceae</taxon>
        <taxon>Pseudomonas</taxon>
    </lineage>
</organism>
<dbReference type="STRING" id="425504.SAMN05216206_3151"/>
<dbReference type="GO" id="GO:0005829">
    <property type="term" value="C:cytosol"/>
    <property type="evidence" value="ECO:0007669"/>
    <property type="project" value="TreeGrafter"/>
</dbReference>
<dbReference type="SUPFAM" id="SSF46785">
    <property type="entry name" value="Winged helix' DNA-binding domain"/>
    <property type="match status" value="1"/>
</dbReference>
<dbReference type="InterPro" id="IPR050950">
    <property type="entry name" value="HTH-type_LysR_regulators"/>
</dbReference>
<evidence type="ECO:0000256" key="3">
    <source>
        <dbReference type="ARBA" id="ARBA00023125"/>
    </source>
</evidence>
<dbReference type="InterPro" id="IPR036390">
    <property type="entry name" value="WH_DNA-bd_sf"/>
</dbReference>
<evidence type="ECO:0000313" key="6">
    <source>
        <dbReference type="EMBL" id="SFI91373.1"/>
    </source>
</evidence>
<dbReference type="PROSITE" id="PS50931">
    <property type="entry name" value="HTH_LYSR"/>
    <property type="match status" value="1"/>
</dbReference>
<dbReference type="InterPro" id="IPR000847">
    <property type="entry name" value="LysR_HTH_N"/>
</dbReference>
<protein>
    <submittedName>
        <fullName evidence="6">DNA-binding transcriptional regulator, LysR family</fullName>
    </submittedName>
</protein>
<proteinExistence type="inferred from homology"/>
<dbReference type="Gene3D" id="1.10.10.10">
    <property type="entry name" value="Winged helix-like DNA-binding domain superfamily/Winged helix DNA-binding domain"/>
    <property type="match status" value="1"/>
</dbReference>
<dbReference type="InterPro" id="IPR036388">
    <property type="entry name" value="WH-like_DNA-bd_sf"/>
</dbReference>
<feature type="domain" description="HTH lysR-type" evidence="5">
    <location>
        <begin position="3"/>
        <end position="60"/>
    </location>
</feature>
<dbReference type="Pfam" id="PF03466">
    <property type="entry name" value="LysR_substrate"/>
    <property type="match status" value="1"/>
</dbReference>
<dbReference type="InterPro" id="IPR005119">
    <property type="entry name" value="LysR_subst-bd"/>
</dbReference>
<gene>
    <name evidence="6" type="ORF">SAMN05216206_3151</name>
</gene>
<keyword evidence="7" id="KW-1185">Reference proteome</keyword>
<evidence type="ECO:0000256" key="2">
    <source>
        <dbReference type="ARBA" id="ARBA00023015"/>
    </source>
</evidence>
<reference evidence="7" key="1">
    <citation type="submission" date="2016-10" db="EMBL/GenBank/DDBJ databases">
        <authorList>
            <person name="Varghese N."/>
            <person name="Submissions S."/>
        </authorList>
    </citation>
    <scope>NUCLEOTIDE SEQUENCE [LARGE SCALE GENOMIC DNA]</scope>
    <source>
        <strain evidence="7">LMG 24016</strain>
    </source>
</reference>
<keyword evidence="3 6" id="KW-0238">DNA-binding</keyword>
<dbReference type="Proteomes" id="UP000243606">
    <property type="component" value="Unassembled WGS sequence"/>
</dbReference>
<dbReference type="RefSeq" id="WP_090243575.1">
    <property type="nucleotide sequence ID" value="NZ_FOQL01000004.1"/>
</dbReference>
<evidence type="ECO:0000256" key="1">
    <source>
        <dbReference type="ARBA" id="ARBA00009437"/>
    </source>
</evidence>
<sequence length="315" mass="34830">MNIELRHLRHALALAEHGNFARAAEALHLSPPALSRSLQALEAQVGEQLFDRSHREVTPTAMGELLLQHARKLLLHAQDLKHDLQLARGLEQGELRIGVGPFAGAALVAPVLAILSRAHPGVHLEVILAPWQELPARLQRREIDLMVVDLHEIEDDPCYAVQALGEHHTLPVCRAGHPLLEQAAPGFEALLQYPLAGPNLPEAIREELLKRLPSALQNTWRAQWKLAITCDSSAMLKQLLLGCEALAMLPWFMVEDELQRGDLQALRSLAPGLSGRFGVARLHGRRLSLAAQCFIETLLAHDVAVRQRQAAWLAH</sequence>
<accession>A0A1I3M323</accession>
<dbReference type="Pfam" id="PF00126">
    <property type="entry name" value="HTH_1"/>
    <property type="match status" value="1"/>
</dbReference>
<dbReference type="EMBL" id="FOQL01000004">
    <property type="protein sequence ID" value="SFI91373.1"/>
    <property type="molecule type" value="Genomic_DNA"/>
</dbReference>
<dbReference type="AlphaFoldDB" id="A0A1I3M323"/>
<dbReference type="OrthoDB" id="8673707at2"/>
<keyword evidence="4" id="KW-0804">Transcription</keyword>
<evidence type="ECO:0000313" key="7">
    <source>
        <dbReference type="Proteomes" id="UP000243606"/>
    </source>
</evidence>
<dbReference type="PRINTS" id="PR00039">
    <property type="entry name" value="HTHLYSR"/>
</dbReference>
<dbReference type="PANTHER" id="PTHR30419:SF30">
    <property type="entry name" value="LYSR FAMILY TRANSCRIPTIONAL REGULATOR"/>
    <property type="match status" value="1"/>
</dbReference>
<dbReference type="Gene3D" id="3.40.190.290">
    <property type="match status" value="1"/>
</dbReference>
<dbReference type="SUPFAM" id="SSF53850">
    <property type="entry name" value="Periplasmic binding protein-like II"/>
    <property type="match status" value="1"/>
</dbReference>
<evidence type="ECO:0000256" key="4">
    <source>
        <dbReference type="ARBA" id="ARBA00023163"/>
    </source>
</evidence>
<dbReference type="GO" id="GO:0003677">
    <property type="term" value="F:DNA binding"/>
    <property type="evidence" value="ECO:0007669"/>
    <property type="project" value="UniProtKB-KW"/>
</dbReference>
<keyword evidence="2" id="KW-0805">Transcription regulation</keyword>
<dbReference type="GO" id="GO:0003700">
    <property type="term" value="F:DNA-binding transcription factor activity"/>
    <property type="evidence" value="ECO:0007669"/>
    <property type="project" value="InterPro"/>
</dbReference>
<name>A0A1I3M323_9PSED</name>
<dbReference type="FunFam" id="1.10.10.10:FF:000001">
    <property type="entry name" value="LysR family transcriptional regulator"/>
    <property type="match status" value="1"/>
</dbReference>
<evidence type="ECO:0000259" key="5">
    <source>
        <dbReference type="PROSITE" id="PS50931"/>
    </source>
</evidence>
<dbReference type="PANTHER" id="PTHR30419">
    <property type="entry name" value="HTH-TYPE TRANSCRIPTIONAL REGULATOR YBHD"/>
    <property type="match status" value="1"/>
</dbReference>
<comment type="similarity">
    <text evidence="1">Belongs to the LysR transcriptional regulatory family.</text>
</comment>